<keyword evidence="3" id="KW-1185">Reference proteome</keyword>
<evidence type="ECO:0000256" key="1">
    <source>
        <dbReference type="SAM" id="Phobius"/>
    </source>
</evidence>
<accession>A0A7X4RUL5</accession>
<comment type="caution">
    <text evidence="2">The sequence shown here is derived from an EMBL/GenBank/DDBJ whole genome shotgun (WGS) entry which is preliminary data.</text>
</comment>
<feature type="transmembrane region" description="Helical" evidence="1">
    <location>
        <begin position="12"/>
        <end position="30"/>
    </location>
</feature>
<evidence type="ECO:0000313" key="3">
    <source>
        <dbReference type="Proteomes" id="UP000462621"/>
    </source>
</evidence>
<protein>
    <submittedName>
        <fullName evidence="2">Uncharacterized protein</fullName>
    </submittedName>
</protein>
<dbReference type="EMBL" id="WEKT01000011">
    <property type="protein sequence ID" value="MZI93234.1"/>
    <property type="molecule type" value="Genomic_DNA"/>
</dbReference>
<dbReference type="Proteomes" id="UP000462621">
    <property type="component" value="Unassembled WGS sequence"/>
</dbReference>
<proteinExistence type="predicted"/>
<keyword evidence="1" id="KW-0812">Transmembrane</keyword>
<evidence type="ECO:0000313" key="2">
    <source>
        <dbReference type="EMBL" id="MZI93234.1"/>
    </source>
</evidence>
<name>A0A7X4RUL5_9VIBR</name>
<keyword evidence="1" id="KW-0472">Membrane</keyword>
<reference evidence="2 3" key="1">
    <citation type="submission" date="2019-10" db="EMBL/GenBank/DDBJ databases">
        <title>Vibrio sp. nov. isolated from a shrimp pond.</title>
        <authorList>
            <person name="Gomez-Gil B."/>
            <person name="Enciso-Ibarra J."/>
            <person name="Enciso-Ibarra K."/>
            <person name="Bolan-Mejia C."/>
        </authorList>
    </citation>
    <scope>NUCLEOTIDE SEQUENCE [LARGE SCALE GENOMIC DNA]</scope>
    <source>
        <strain evidence="2 3">CAIM 722</strain>
    </source>
</reference>
<dbReference type="RefSeq" id="WP_161154535.1">
    <property type="nucleotide sequence ID" value="NZ_WEKT01000011.1"/>
</dbReference>
<sequence>MAAEKLTKQRLIQILAVLALLIVAFFWRTWTYSNQQVMDCMGVNQCTVSLQGNAFTITKISMGSYELDKVPATWSLNTEQGVIEKSDKGQWILNVDTDKLGSNPILKINDKTLISIKL</sequence>
<keyword evidence="1" id="KW-1133">Transmembrane helix</keyword>
<dbReference type="AlphaFoldDB" id="A0A7X4RUL5"/>
<organism evidence="2 3">
    <name type="scientific">Vibrio eleionomae</name>
    <dbReference type="NCBI Taxonomy" id="2653505"/>
    <lineage>
        <taxon>Bacteria</taxon>
        <taxon>Pseudomonadati</taxon>
        <taxon>Pseudomonadota</taxon>
        <taxon>Gammaproteobacteria</taxon>
        <taxon>Vibrionales</taxon>
        <taxon>Vibrionaceae</taxon>
        <taxon>Vibrio</taxon>
    </lineage>
</organism>
<gene>
    <name evidence="2" type="ORF">F9817_08495</name>
</gene>